<dbReference type="SUPFAM" id="SSF52540">
    <property type="entry name" value="P-loop containing nucleoside triphosphate hydrolases"/>
    <property type="match status" value="1"/>
</dbReference>
<dbReference type="Pfam" id="PF05872">
    <property type="entry name" value="HerA_C"/>
    <property type="match status" value="1"/>
</dbReference>
<feature type="domain" description="Helicase HerA central" evidence="7">
    <location>
        <begin position="123"/>
        <end position="337"/>
    </location>
</feature>
<evidence type="ECO:0000256" key="1">
    <source>
        <dbReference type="ARBA" id="ARBA00022741"/>
    </source>
</evidence>
<dbReference type="GO" id="GO:0016787">
    <property type="term" value="F:hydrolase activity"/>
    <property type="evidence" value="ECO:0007669"/>
    <property type="project" value="UniProtKB-KW"/>
</dbReference>
<keyword evidence="11" id="KW-1185">Reference proteome</keyword>
<gene>
    <name evidence="10" type="ORF">SAMN06265340_11022</name>
</gene>
<dbReference type="Gene3D" id="3.40.50.300">
    <property type="entry name" value="P-loop containing nucleotide triphosphate hydrolases"/>
    <property type="match status" value="2"/>
</dbReference>
<keyword evidence="6" id="KW-0413">Isomerase</keyword>
<dbReference type="Pfam" id="PF01935">
    <property type="entry name" value="DUF87"/>
    <property type="match status" value="1"/>
</dbReference>
<dbReference type="EMBL" id="FZOB01000010">
    <property type="protein sequence ID" value="SNR84524.1"/>
    <property type="molecule type" value="Genomic_DNA"/>
</dbReference>
<dbReference type="InterPro" id="IPR008571">
    <property type="entry name" value="HerA-like"/>
</dbReference>
<reference evidence="11" key="1">
    <citation type="submission" date="2017-06" db="EMBL/GenBank/DDBJ databases">
        <authorList>
            <person name="Varghese N."/>
            <person name="Submissions S."/>
        </authorList>
    </citation>
    <scope>NUCLEOTIDE SEQUENCE [LARGE SCALE GENOMIC DNA]</scope>
    <source>
        <strain evidence="11">DSM 15668</strain>
    </source>
</reference>
<evidence type="ECO:0000259" key="9">
    <source>
        <dbReference type="Pfam" id="PF09378"/>
    </source>
</evidence>
<sequence length="508" mass="57232">MNKVGICVGEATPREITFISNGNIQLGDYVELSYDGFRTLGFVKEIRCINRTVSEDLNIKDIEKLKSLTDGFKTYIGKIAILGDVEKGMFVPRTPPPPGTDIFPASKETLEKVFGKDDGKKLKLGTLLTRPDVNVYVDIDQIVSRHLAILAITGGGKSNTVSVIIEGILEKFGTILVFDMHGEYINFDFRRNGKNVVNRLELKLNPAYLNYKEFRQFINVDDNAFIQDRYLKRAFKTTLEEISAGKIQTSQFWGRLKGELEAYKELAKEDPDIKEDRKSIVGVLNKVEDAMESYHELFDLFEKPIVEQIEPGSLNVIDFSQVDEKVADIIVSHVLRNLLEKRKKFIHGYENGLKFPVLTIIEEAHILASSTINTKSKYWISRVAREGRKFGLGLCLVSQRPKSLDSNTLSQANNMVILKLVEPGDQRHVQQAAESLSSELVEQLPSLNVGEALVMGKMIGVPALVKIDLAKSKKSGKDISAVEEWQEIVEKRKQLEEDINSLADFYDE</sequence>
<evidence type="ECO:0000256" key="4">
    <source>
        <dbReference type="ARBA" id="ARBA00022840"/>
    </source>
</evidence>
<dbReference type="GO" id="GO:0005524">
    <property type="term" value="F:ATP binding"/>
    <property type="evidence" value="ECO:0007669"/>
    <property type="project" value="UniProtKB-KW"/>
</dbReference>
<protein>
    <recommendedName>
        <fullName evidence="12">Helicase HerA central domain-containing protein</fullName>
    </recommendedName>
</protein>
<feature type="domain" description="Helicase HerA-like C-terminal" evidence="8">
    <location>
        <begin position="360"/>
        <end position="489"/>
    </location>
</feature>
<evidence type="ECO:0000256" key="3">
    <source>
        <dbReference type="ARBA" id="ARBA00022806"/>
    </source>
</evidence>
<accession>A0A238ZP83</accession>
<keyword evidence="3" id="KW-0347">Helicase</keyword>
<feature type="domain" description="Helicase HerA barrel" evidence="9">
    <location>
        <begin position="4"/>
        <end position="86"/>
    </location>
</feature>
<keyword evidence="4" id="KW-0067">ATP-binding</keyword>
<name>A0A238ZP83_9BACT</name>
<keyword evidence="2" id="KW-0378">Hydrolase</keyword>
<dbReference type="PANTHER" id="PTHR42957:SF1">
    <property type="entry name" value="HELICASE MJ1565-RELATED"/>
    <property type="match status" value="1"/>
</dbReference>
<dbReference type="InterPro" id="IPR033186">
    <property type="entry name" value="HerA_C"/>
</dbReference>
<dbReference type="PANTHER" id="PTHR42957">
    <property type="entry name" value="HELICASE MJ1565-RELATED"/>
    <property type="match status" value="1"/>
</dbReference>
<dbReference type="RefSeq" id="WP_089323378.1">
    <property type="nucleotide sequence ID" value="NZ_FZOB01000010.1"/>
</dbReference>
<organism evidence="10 11">
    <name type="scientific">Desulfurobacterium atlanticum</name>
    <dbReference type="NCBI Taxonomy" id="240169"/>
    <lineage>
        <taxon>Bacteria</taxon>
        <taxon>Pseudomonadati</taxon>
        <taxon>Aquificota</taxon>
        <taxon>Aquificia</taxon>
        <taxon>Desulfurobacteriales</taxon>
        <taxon>Desulfurobacteriaceae</taxon>
        <taxon>Desulfurobacterium</taxon>
    </lineage>
</organism>
<dbReference type="GO" id="GO:0003677">
    <property type="term" value="F:DNA binding"/>
    <property type="evidence" value="ECO:0007669"/>
    <property type="project" value="UniProtKB-KW"/>
</dbReference>
<proteinExistence type="predicted"/>
<evidence type="ECO:0008006" key="12">
    <source>
        <dbReference type="Google" id="ProtNLM"/>
    </source>
</evidence>
<evidence type="ECO:0000259" key="8">
    <source>
        <dbReference type="Pfam" id="PF05872"/>
    </source>
</evidence>
<keyword evidence="1" id="KW-0547">Nucleotide-binding</keyword>
<evidence type="ECO:0000313" key="10">
    <source>
        <dbReference type="EMBL" id="SNR84524.1"/>
    </source>
</evidence>
<evidence type="ECO:0000256" key="6">
    <source>
        <dbReference type="ARBA" id="ARBA00023235"/>
    </source>
</evidence>
<evidence type="ECO:0000259" key="7">
    <source>
        <dbReference type="Pfam" id="PF01935"/>
    </source>
</evidence>
<evidence type="ECO:0000256" key="2">
    <source>
        <dbReference type="ARBA" id="ARBA00022801"/>
    </source>
</evidence>
<dbReference type="InterPro" id="IPR027417">
    <property type="entry name" value="P-loop_NTPase"/>
</dbReference>
<dbReference type="InterPro" id="IPR018538">
    <property type="entry name" value="HerA_barrel_dom"/>
</dbReference>
<dbReference type="Pfam" id="PF09378">
    <property type="entry name" value="HAS-barrel"/>
    <property type="match status" value="1"/>
</dbReference>
<dbReference type="AlphaFoldDB" id="A0A238ZP83"/>
<dbReference type="Proteomes" id="UP000198405">
    <property type="component" value="Unassembled WGS sequence"/>
</dbReference>
<evidence type="ECO:0000256" key="5">
    <source>
        <dbReference type="ARBA" id="ARBA00023125"/>
    </source>
</evidence>
<keyword evidence="5" id="KW-0238">DNA-binding</keyword>
<dbReference type="OrthoDB" id="9806951at2"/>
<dbReference type="GO" id="GO:0004386">
    <property type="term" value="F:helicase activity"/>
    <property type="evidence" value="ECO:0007669"/>
    <property type="project" value="UniProtKB-KW"/>
</dbReference>
<dbReference type="InterPro" id="IPR002789">
    <property type="entry name" value="HerA_central"/>
</dbReference>
<evidence type="ECO:0000313" key="11">
    <source>
        <dbReference type="Proteomes" id="UP000198405"/>
    </source>
</evidence>